<dbReference type="EMBL" id="QLMJ01000028">
    <property type="protein sequence ID" value="RAK26261.1"/>
    <property type="molecule type" value="Genomic_DNA"/>
</dbReference>
<evidence type="ECO:0000313" key="1">
    <source>
        <dbReference type="EMBL" id="RAK26261.1"/>
    </source>
</evidence>
<proteinExistence type="predicted"/>
<dbReference type="Proteomes" id="UP000249341">
    <property type="component" value="Unassembled WGS sequence"/>
</dbReference>
<comment type="caution">
    <text evidence="1">The sequence shown here is derived from an EMBL/GenBank/DDBJ whole genome shotgun (WGS) entry which is preliminary data.</text>
</comment>
<accession>A0A327Z639</accession>
<dbReference type="RefSeq" id="WP_111654751.1">
    <property type="nucleotide sequence ID" value="NZ_JACHWI010000014.1"/>
</dbReference>
<keyword evidence="2" id="KW-1185">Reference proteome</keyword>
<sequence>MAEIIVEIHVPLTPTPGGPQFPWIETVEDFLVELEDEGAAESYDEGEEFGDNYVFFITGGTEKALLAAASRVATLDGVPPGAFALVTDDEADEMGVGRRVDLPVK</sequence>
<dbReference type="AlphaFoldDB" id="A0A327Z639"/>
<reference evidence="1 2" key="1">
    <citation type="submission" date="2018-06" db="EMBL/GenBank/DDBJ databases">
        <title>Genomic Encyclopedia of Type Strains, Phase III (KMG-III): the genomes of soil and plant-associated and newly described type strains.</title>
        <authorList>
            <person name="Whitman W."/>
        </authorList>
    </citation>
    <scope>NUCLEOTIDE SEQUENCE [LARGE SCALE GENOMIC DNA]</scope>
    <source>
        <strain evidence="1 2">CGMCC 4.7090</strain>
    </source>
</reference>
<gene>
    <name evidence="1" type="ORF">B0I29_128111</name>
</gene>
<dbReference type="OrthoDB" id="3389824at2"/>
<evidence type="ECO:0000313" key="2">
    <source>
        <dbReference type="Proteomes" id="UP000249341"/>
    </source>
</evidence>
<name>A0A327Z639_9ACTN</name>
<organism evidence="1 2">
    <name type="scientific">Actinoplanes lutulentus</name>
    <dbReference type="NCBI Taxonomy" id="1287878"/>
    <lineage>
        <taxon>Bacteria</taxon>
        <taxon>Bacillati</taxon>
        <taxon>Actinomycetota</taxon>
        <taxon>Actinomycetes</taxon>
        <taxon>Micromonosporales</taxon>
        <taxon>Micromonosporaceae</taxon>
        <taxon>Actinoplanes</taxon>
    </lineage>
</organism>
<protein>
    <submittedName>
        <fullName evidence="1">Uncharacterized protein</fullName>
    </submittedName>
</protein>